<keyword evidence="2" id="KW-1185">Reference proteome</keyword>
<proteinExistence type="predicted"/>
<reference evidence="1 2" key="1">
    <citation type="submission" date="2019-03" db="EMBL/GenBank/DDBJ databases">
        <authorList>
            <person name="Kim M.K.M."/>
        </authorList>
    </citation>
    <scope>NUCLEOTIDE SEQUENCE [LARGE SCALE GENOMIC DNA]</scope>
    <source>
        <strain evidence="1 2">18JY21-1</strain>
    </source>
</reference>
<comment type="caution">
    <text evidence="1">The sequence shown here is derived from an EMBL/GenBank/DDBJ whole genome shotgun (WGS) entry which is preliminary data.</text>
</comment>
<gene>
    <name evidence="1" type="ORF">E0485_12450</name>
</gene>
<evidence type="ECO:0000313" key="2">
    <source>
        <dbReference type="Proteomes" id="UP000295418"/>
    </source>
</evidence>
<protein>
    <submittedName>
        <fullName evidence="1">Beta-mannanase</fullName>
    </submittedName>
</protein>
<sequence length="209" mass="24502">MEEAAVESHISGIAYTLQDGECTLTWQWPENVHAVYIYSYSVDHEQSIEERPAKSMKLYTREEYKSAKGYCERLETIERHGYIVYPCVRQDGKLVAIKQEDEDNRIQFSAGKAIIKYGIHYRKSLFSKRQSVRIQITSEVHVKKEVLCFVKKEGSLPLHKDDGIVYPFVHDFEPGRNEMSEIEIQKNEYIKLFFTDGKKYGQIYELMPE</sequence>
<dbReference type="Proteomes" id="UP000295418">
    <property type="component" value="Unassembled WGS sequence"/>
</dbReference>
<name>A0A4R4EC21_9BACL</name>
<dbReference type="EMBL" id="SKFG01000011">
    <property type="protein sequence ID" value="TCZ76877.1"/>
    <property type="molecule type" value="Genomic_DNA"/>
</dbReference>
<evidence type="ECO:0000313" key="1">
    <source>
        <dbReference type="EMBL" id="TCZ76877.1"/>
    </source>
</evidence>
<accession>A0A4R4EC21</accession>
<organism evidence="1 2">
    <name type="scientific">Paenibacillus albiflavus</name>
    <dbReference type="NCBI Taxonomy" id="2545760"/>
    <lineage>
        <taxon>Bacteria</taxon>
        <taxon>Bacillati</taxon>
        <taxon>Bacillota</taxon>
        <taxon>Bacilli</taxon>
        <taxon>Bacillales</taxon>
        <taxon>Paenibacillaceae</taxon>
        <taxon>Paenibacillus</taxon>
    </lineage>
</organism>
<dbReference type="OrthoDB" id="2912988at2"/>
<dbReference type="AlphaFoldDB" id="A0A4R4EC21"/>